<dbReference type="GO" id="GO:0005615">
    <property type="term" value="C:extracellular space"/>
    <property type="evidence" value="ECO:0000318"/>
    <property type="project" value="GO_Central"/>
</dbReference>
<keyword evidence="3" id="KW-0732">Signal</keyword>
<dbReference type="InParanoid" id="E9GD89"/>
<dbReference type="Pfam" id="PF00386">
    <property type="entry name" value="C1q"/>
    <property type="match status" value="1"/>
</dbReference>
<evidence type="ECO:0000256" key="3">
    <source>
        <dbReference type="ARBA" id="ARBA00022729"/>
    </source>
</evidence>
<protein>
    <submittedName>
        <fullName evidence="5">Collagen, type X, alpha 1-like protein</fullName>
    </submittedName>
</protein>
<evidence type="ECO:0000256" key="1">
    <source>
        <dbReference type="ARBA" id="ARBA00004613"/>
    </source>
</evidence>
<dbReference type="PROSITE" id="PS50871">
    <property type="entry name" value="C1Q"/>
    <property type="match status" value="1"/>
</dbReference>
<dbReference type="Gene3D" id="2.60.120.40">
    <property type="match status" value="1"/>
</dbReference>
<dbReference type="KEGG" id="dpx:DAPPUDRAFT_101397"/>
<evidence type="ECO:0000313" key="6">
    <source>
        <dbReference type="Proteomes" id="UP000000305"/>
    </source>
</evidence>
<dbReference type="OrthoDB" id="10070467at2759"/>
<dbReference type="PANTHER" id="PTHR22923:SF62">
    <property type="entry name" value="CVP18"/>
    <property type="match status" value="1"/>
</dbReference>
<dbReference type="AlphaFoldDB" id="E9GD89"/>
<dbReference type="GO" id="GO:0005581">
    <property type="term" value="C:collagen trimer"/>
    <property type="evidence" value="ECO:0007669"/>
    <property type="project" value="UniProtKB-KW"/>
</dbReference>
<comment type="subcellular location">
    <subcellularLocation>
        <location evidence="1">Secreted</location>
    </subcellularLocation>
</comment>
<dbReference type="SUPFAM" id="SSF49842">
    <property type="entry name" value="TNF-like"/>
    <property type="match status" value="1"/>
</dbReference>
<dbReference type="Proteomes" id="UP000000305">
    <property type="component" value="Unassembled WGS sequence"/>
</dbReference>
<organism evidence="5 6">
    <name type="scientific">Daphnia pulex</name>
    <name type="common">Water flea</name>
    <dbReference type="NCBI Taxonomy" id="6669"/>
    <lineage>
        <taxon>Eukaryota</taxon>
        <taxon>Metazoa</taxon>
        <taxon>Ecdysozoa</taxon>
        <taxon>Arthropoda</taxon>
        <taxon>Crustacea</taxon>
        <taxon>Branchiopoda</taxon>
        <taxon>Diplostraca</taxon>
        <taxon>Cladocera</taxon>
        <taxon>Anomopoda</taxon>
        <taxon>Daphniidae</taxon>
        <taxon>Daphnia</taxon>
    </lineage>
</organism>
<sequence>MTGLCFARTRQEKNSFRLIRPSHHKISCYISPSVHTVTSSAALHRSTSRDPSSVSKMGIWLSWKMIVASILFLTSLTFSESPDPYTDPTSSDPREEKPPIKISSLQFESVCVNIYDSQTTSNNKKIYFYSPMALLNHKNVASIHNTPSLSVSFAIWNQEVKRNVTEHLSQLLSQQIESSQVKVFPFDSVKLTSKVQSADFSLTNEWRLYDNQPSLRFTLICPTREYCGRVKTQMLNFPKQFEHLQLEFNPKLNDDDCFNDGITISEENKLPAQDNKETMANLEVKFAKELIAIREETKKEFAAISQMFSGKIKVTEENLAEVQQKLEITQKELLATKTLLTSTRIELSQTKSTVDDLTTKLNARTSELIDIGRMPTSCDDLQRTGHKLSGFFSVKGSKKMEMIYCDFLAYQNDKQKWIGYADVKSAPVHFHVQRYSSFNKTETPIPFDFARVNEGNAMDLTSGKFTAPRPGIYFFSFTALARLESSSGAWYFSKLYLNGNLIGTNFVHENNGPVDQLSSLTLQSTLKLKKDDQVWVQIEYYGSSYLLDNGNHHTHFSGFMLEEEIVASL</sequence>
<dbReference type="InterPro" id="IPR008983">
    <property type="entry name" value="Tumour_necrosis_fac-like_dom"/>
</dbReference>
<dbReference type="EMBL" id="GL732539">
    <property type="protein sequence ID" value="EFX82694.1"/>
    <property type="molecule type" value="Genomic_DNA"/>
</dbReference>
<dbReference type="PANTHER" id="PTHR22923">
    <property type="entry name" value="CEREBELLIN-RELATED"/>
    <property type="match status" value="1"/>
</dbReference>
<evidence type="ECO:0000313" key="5">
    <source>
        <dbReference type="EMBL" id="EFX82694.1"/>
    </source>
</evidence>
<dbReference type="HOGENOM" id="CLU_020234_1_0_1"/>
<keyword evidence="5" id="KW-0176">Collagen</keyword>
<accession>E9GD89</accession>
<keyword evidence="6" id="KW-1185">Reference proteome</keyword>
<reference evidence="5 6" key="1">
    <citation type="journal article" date="2011" name="Science">
        <title>The ecoresponsive genome of Daphnia pulex.</title>
        <authorList>
            <person name="Colbourne J.K."/>
            <person name="Pfrender M.E."/>
            <person name="Gilbert D."/>
            <person name="Thomas W.K."/>
            <person name="Tucker A."/>
            <person name="Oakley T.H."/>
            <person name="Tokishita S."/>
            <person name="Aerts A."/>
            <person name="Arnold G.J."/>
            <person name="Basu M.K."/>
            <person name="Bauer D.J."/>
            <person name="Caceres C.E."/>
            <person name="Carmel L."/>
            <person name="Casola C."/>
            <person name="Choi J.H."/>
            <person name="Detter J.C."/>
            <person name="Dong Q."/>
            <person name="Dusheyko S."/>
            <person name="Eads B.D."/>
            <person name="Frohlich T."/>
            <person name="Geiler-Samerotte K.A."/>
            <person name="Gerlach D."/>
            <person name="Hatcher P."/>
            <person name="Jogdeo S."/>
            <person name="Krijgsveld J."/>
            <person name="Kriventseva E.V."/>
            <person name="Kultz D."/>
            <person name="Laforsch C."/>
            <person name="Lindquist E."/>
            <person name="Lopez J."/>
            <person name="Manak J.R."/>
            <person name="Muller J."/>
            <person name="Pangilinan J."/>
            <person name="Patwardhan R.P."/>
            <person name="Pitluck S."/>
            <person name="Pritham E.J."/>
            <person name="Rechtsteiner A."/>
            <person name="Rho M."/>
            <person name="Rogozin I.B."/>
            <person name="Sakarya O."/>
            <person name="Salamov A."/>
            <person name="Schaack S."/>
            <person name="Shapiro H."/>
            <person name="Shiga Y."/>
            <person name="Skalitzky C."/>
            <person name="Smith Z."/>
            <person name="Souvorov A."/>
            <person name="Sung W."/>
            <person name="Tang Z."/>
            <person name="Tsuchiya D."/>
            <person name="Tu H."/>
            <person name="Vos H."/>
            <person name="Wang M."/>
            <person name="Wolf Y.I."/>
            <person name="Yamagata H."/>
            <person name="Yamada T."/>
            <person name="Ye Y."/>
            <person name="Shaw J.R."/>
            <person name="Andrews J."/>
            <person name="Crease T.J."/>
            <person name="Tang H."/>
            <person name="Lucas S.M."/>
            <person name="Robertson H.M."/>
            <person name="Bork P."/>
            <person name="Koonin E.V."/>
            <person name="Zdobnov E.M."/>
            <person name="Grigoriev I.V."/>
            <person name="Lynch M."/>
            <person name="Boore J.L."/>
        </authorList>
    </citation>
    <scope>NUCLEOTIDE SEQUENCE [LARGE SCALE GENOMIC DNA]</scope>
</reference>
<dbReference type="InterPro" id="IPR001073">
    <property type="entry name" value="C1q_dom"/>
</dbReference>
<name>E9GD89_DAPPU</name>
<evidence type="ECO:0000259" key="4">
    <source>
        <dbReference type="PROSITE" id="PS50871"/>
    </source>
</evidence>
<dbReference type="SMART" id="SM00110">
    <property type="entry name" value="C1Q"/>
    <property type="match status" value="1"/>
</dbReference>
<dbReference type="PRINTS" id="PR00007">
    <property type="entry name" value="COMPLEMNTC1Q"/>
</dbReference>
<feature type="domain" description="C1q" evidence="4">
    <location>
        <begin position="423"/>
        <end position="567"/>
    </location>
</feature>
<proteinExistence type="predicted"/>
<keyword evidence="2" id="KW-0964">Secreted</keyword>
<dbReference type="InterPro" id="IPR050822">
    <property type="entry name" value="Cerebellin_Synaptic_Org"/>
</dbReference>
<evidence type="ECO:0000256" key="2">
    <source>
        <dbReference type="ARBA" id="ARBA00022525"/>
    </source>
</evidence>
<gene>
    <name evidence="5" type="ORF">DAPPUDRAFT_101397</name>
</gene>